<dbReference type="NCBIfam" id="NF005216">
    <property type="entry name" value="PRK06703.1"/>
    <property type="match status" value="1"/>
</dbReference>
<dbReference type="SUPFAM" id="SSF52218">
    <property type="entry name" value="Flavoproteins"/>
    <property type="match status" value="1"/>
</dbReference>
<comment type="cofactor">
    <cofactor evidence="1 8">
        <name>FMN</name>
        <dbReference type="ChEBI" id="CHEBI:58210"/>
    </cofactor>
</comment>
<dbReference type="GO" id="GO:0009055">
    <property type="term" value="F:electron transfer activity"/>
    <property type="evidence" value="ECO:0007669"/>
    <property type="project" value="UniProtKB-UniRule"/>
</dbReference>
<gene>
    <name evidence="10" type="ORF">G4D63_13680</name>
</gene>
<comment type="function">
    <text evidence="2 8">Low-potential electron donor to a number of redox enzymes.</text>
</comment>
<dbReference type="PANTHER" id="PTHR42809:SF1">
    <property type="entry name" value="FLAVODOXIN 1"/>
    <property type="match status" value="1"/>
</dbReference>
<dbReference type="PANTHER" id="PTHR42809">
    <property type="entry name" value="FLAVODOXIN 2"/>
    <property type="match status" value="1"/>
</dbReference>
<dbReference type="AlphaFoldDB" id="A0A6M0Q917"/>
<keyword evidence="7 8" id="KW-0249">Electron transport</keyword>
<evidence type="ECO:0000259" key="9">
    <source>
        <dbReference type="PROSITE" id="PS50902"/>
    </source>
</evidence>
<dbReference type="Pfam" id="PF00258">
    <property type="entry name" value="Flavodoxin_1"/>
    <property type="match status" value="1"/>
</dbReference>
<dbReference type="RefSeq" id="WP_163180228.1">
    <property type="nucleotide sequence ID" value="NZ_JAAIWM010000004.1"/>
</dbReference>
<dbReference type="InterPro" id="IPR001094">
    <property type="entry name" value="Flavdoxin-like"/>
</dbReference>
<feature type="domain" description="Flavodoxin-like" evidence="9">
    <location>
        <begin position="4"/>
        <end position="144"/>
    </location>
</feature>
<keyword evidence="11" id="KW-1185">Reference proteome</keyword>
<dbReference type="InterPro" id="IPR008254">
    <property type="entry name" value="Flavodoxin/NO_synth"/>
</dbReference>
<dbReference type="NCBIfam" id="TIGR01753">
    <property type="entry name" value="flav_short"/>
    <property type="match status" value="1"/>
</dbReference>
<evidence type="ECO:0000256" key="6">
    <source>
        <dbReference type="ARBA" id="ARBA00022643"/>
    </source>
</evidence>
<evidence type="ECO:0000313" key="10">
    <source>
        <dbReference type="EMBL" id="NEY72783.1"/>
    </source>
</evidence>
<evidence type="ECO:0000256" key="5">
    <source>
        <dbReference type="ARBA" id="ARBA00022630"/>
    </source>
</evidence>
<dbReference type="PRINTS" id="PR00369">
    <property type="entry name" value="FLAVODOXIN"/>
</dbReference>
<dbReference type="NCBIfam" id="NF005246">
    <property type="entry name" value="PRK06756.1"/>
    <property type="match status" value="1"/>
</dbReference>
<dbReference type="GO" id="GO:0016651">
    <property type="term" value="F:oxidoreductase activity, acting on NAD(P)H"/>
    <property type="evidence" value="ECO:0007669"/>
    <property type="project" value="UniProtKB-ARBA"/>
</dbReference>
<keyword evidence="4 8" id="KW-0813">Transport</keyword>
<keyword evidence="6 8" id="KW-0288">FMN</keyword>
<dbReference type="Proteomes" id="UP000481043">
    <property type="component" value="Unassembled WGS sequence"/>
</dbReference>
<evidence type="ECO:0000256" key="4">
    <source>
        <dbReference type="ARBA" id="ARBA00022448"/>
    </source>
</evidence>
<sequence length="149" mass="16714">MAKVVIAYASMSGNTEEIADLLKVSIEPFEHEIDVLEIEHMDVNDVLNYDGILIGSYTWGDGDLPYETEDFYEELLTLDLTGKKAAVFGSGDTVYPKFCEAVVLFENRLKECNAEIIQEGLKVEFTPDSQEEIDRCVDFAVNFASLIEV</sequence>
<evidence type="ECO:0000256" key="3">
    <source>
        <dbReference type="ARBA" id="ARBA00005267"/>
    </source>
</evidence>
<protein>
    <recommendedName>
        <fullName evidence="8">Flavodoxin</fullName>
    </recommendedName>
</protein>
<organism evidence="10 11">
    <name type="scientific">Bacillus mesophilus</name>
    <dbReference type="NCBI Taxonomy" id="1808955"/>
    <lineage>
        <taxon>Bacteria</taxon>
        <taxon>Bacillati</taxon>
        <taxon>Bacillota</taxon>
        <taxon>Bacilli</taxon>
        <taxon>Bacillales</taxon>
        <taxon>Bacillaceae</taxon>
        <taxon>Bacillus</taxon>
    </lineage>
</organism>
<comment type="caution">
    <text evidence="10">The sequence shown here is derived from an EMBL/GenBank/DDBJ whole genome shotgun (WGS) entry which is preliminary data.</text>
</comment>
<evidence type="ECO:0000313" key="11">
    <source>
        <dbReference type="Proteomes" id="UP000481043"/>
    </source>
</evidence>
<dbReference type="EMBL" id="JAAIWM010000004">
    <property type="protein sequence ID" value="NEY72783.1"/>
    <property type="molecule type" value="Genomic_DNA"/>
</dbReference>
<dbReference type="InterPro" id="IPR029039">
    <property type="entry name" value="Flavoprotein-like_sf"/>
</dbReference>
<dbReference type="PROSITE" id="PS50902">
    <property type="entry name" value="FLAVODOXIN_LIKE"/>
    <property type="match status" value="1"/>
</dbReference>
<proteinExistence type="inferred from homology"/>
<evidence type="ECO:0000256" key="2">
    <source>
        <dbReference type="ARBA" id="ARBA00003297"/>
    </source>
</evidence>
<evidence type="ECO:0000256" key="7">
    <source>
        <dbReference type="ARBA" id="ARBA00022982"/>
    </source>
</evidence>
<comment type="similarity">
    <text evidence="3 8">Belongs to the flavodoxin family.</text>
</comment>
<accession>A0A6M0Q917</accession>
<evidence type="ECO:0000256" key="1">
    <source>
        <dbReference type="ARBA" id="ARBA00001917"/>
    </source>
</evidence>
<name>A0A6M0Q917_9BACI</name>
<reference evidence="10 11" key="1">
    <citation type="submission" date="2020-02" db="EMBL/GenBank/DDBJ databases">
        <title>Bacillus aquiflavi sp. nov., isolated from yellow water of strong flavor Chinese baijiu in Yibin region of China.</title>
        <authorList>
            <person name="Xie J."/>
        </authorList>
    </citation>
    <scope>NUCLEOTIDE SEQUENCE [LARGE SCALE GENOMIC DNA]</scope>
    <source>
        <strain evidence="10 11">SA4</strain>
    </source>
</reference>
<dbReference type="InterPro" id="IPR050619">
    <property type="entry name" value="Flavodoxin"/>
</dbReference>
<dbReference type="GO" id="GO:0010181">
    <property type="term" value="F:FMN binding"/>
    <property type="evidence" value="ECO:0007669"/>
    <property type="project" value="UniProtKB-UniRule"/>
</dbReference>
<dbReference type="InterPro" id="IPR010087">
    <property type="entry name" value="Flav_short"/>
</dbReference>
<dbReference type="Gene3D" id="3.40.50.360">
    <property type="match status" value="1"/>
</dbReference>
<evidence type="ECO:0000256" key="8">
    <source>
        <dbReference type="RuleBase" id="RU367037"/>
    </source>
</evidence>
<keyword evidence="5 8" id="KW-0285">Flavoprotein</keyword>